<dbReference type="EMBL" id="BART01027319">
    <property type="protein sequence ID" value="GAG91791.1"/>
    <property type="molecule type" value="Genomic_DNA"/>
</dbReference>
<evidence type="ECO:0000313" key="1">
    <source>
        <dbReference type="EMBL" id="GAG91791.1"/>
    </source>
</evidence>
<proteinExistence type="predicted"/>
<dbReference type="SUPFAM" id="SSF52540">
    <property type="entry name" value="P-loop containing nucleoside triphosphate hydrolases"/>
    <property type="match status" value="1"/>
</dbReference>
<dbReference type="AlphaFoldDB" id="X1D5N8"/>
<gene>
    <name evidence="1" type="ORF">S01H4_48451</name>
</gene>
<comment type="caution">
    <text evidence="1">The sequence shown here is derived from an EMBL/GenBank/DDBJ whole genome shotgun (WGS) entry which is preliminary data.</text>
</comment>
<dbReference type="InterPro" id="IPR027417">
    <property type="entry name" value="P-loop_NTPase"/>
</dbReference>
<protein>
    <submittedName>
        <fullName evidence="1">Uncharacterized protein</fullName>
    </submittedName>
</protein>
<accession>X1D5N8</accession>
<feature type="non-terminal residue" evidence="1">
    <location>
        <position position="275"/>
    </location>
</feature>
<feature type="non-terminal residue" evidence="1">
    <location>
        <position position="1"/>
    </location>
</feature>
<reference evidence="1" key="1">
    <citation type="journal article" date="2014" name="Front. Microbiol.">
        <title>High frequency of phylogenetically diverse reductive dehalogenase-homologous genes in deep subseafloor sedimentary metagenomes.</title>
        <authorList>
            <person name="Kawai M."/>
            <person name="Futagami T."/>
            <person name="Toyoda A."/>
            <person name="Takaki Y."/>
            <person name="Nishi S."/>
            <person name="Hori S."/>
            <person name="Arai W."/>
            <person name="Tsubouchi T."/>
            <person name="Morono Y."/>
            <person name="Uchiyama I."/>
            <person name="Ito T."/>
            <person name="Fujiyama A."/>
            <person name="Inagaki F."/>
            <person name="Takami H."/>
        </authorList>
    </citation>
    <scope>NUCLEOTIDE SEQUENCE</scope>
    <source>
        <strain evidence="1">Expedition CK06-06</strain>
    </source>
</reference>
<organism evidence="1">
    <name type="scientific">marine sediment metagenome</name>
    <dbReference type="NCBI Taxonomy" id="412755"/>
    <lineage>
        <taxon>unclassified sequences</taxon>
        <taxon>metagenomes</taxon>
        <taxon>ecological metagenomes</taxon>
    </lineage>
</organism>
<sequence>ALSVLRAKAREGSTHHLYTRIAPDGEGGALIDMANDAWSHIRVTPTGWSIGNTRPPTFRRYKHMKELPMPKKGGDPFIILQFVNLKEEGHRLLYVITIISYLIPGIQHPVLVFYGPHGSGKSVSMRAARAMVDPSIVGLLALPRQDRELVQQLYHHYCGFYDNVSKLPNWASDVFCRAVTGIGNTKRALYTDDDDIIYQYKRCIGFNGINIAAQRGDLLDRTIMLGCEMMDDSVRLEEKVLTQMLDSLAPTILGGMLDAIVKAMNIYPTIKLEKL</sequence>
<name>X1D5N8_9ZZZZ</name>